<feature type="transmembrane region" description="Helical" evidence="2">
    <location>
        <begin position="1661"/>
        <end position="1680"/>
    </location>
</feature>
<feature type="signal peptide" evidence="3">
    <location>
        <begin position="1"/>
        <end position="25"/>
    </location>
</feature>
<keyword evidence="1" id="KW-0175">Coiled coil</keyword>
<sequence length="1686" mass="184067">MKKRRWIALLLCFIMLMSDAIPVFATNVKNQSEVVWTSKDFTYGTYEKDLYGCDYTRQIKVKGVAITGFSESGEEKLTKSKDLVIPSVDDEGYAIVGIAGSAFKGKGLTSVVFPTGMMVDYDDTITHKVTKRGNFVIAENAFSGNQLTSVVLPEGVIAVLSNAFMNNKIETVKLPKTIWWLETQAFSKNRITTVNFPTTCDFQLEMHGMTFANNFIKSVRLPDYTEVVNKDAFILNTGMEPIEATAKDTYKTYIVDGVKHDAGVVYMYTDNAELEGKDRIHHTGKETASQKSYVQKLVVTNGSGDTNLLWNISDFTVDGTTITGLSDSGIDKRKTNKHLVIPEFNKDGQYITEIGSAPFGGYGLFASETEKFESVYLPSGVKIIGNFAFQNNDLKEVTFPSKLEKIGNVAFQTNNLTSVILPNSVTSLGSGAFATNPKLERISLSKGLTKIPDSAFGCSDGDNWMDKLTSIELHEGITEIGSRAFAGNNFSKIEIPSTVTSIGSYAFSTKNYLNGPCEVILQEGLKTIGADAFRNKVISEIELPTTVTKLHKNTFRKEYSDSTQALVTKVYVSSKTQYEDTKNFPTSDYHKVYLTDTSVWTAEDFTYGEESVALYPASEYSSTNNITVWVVKGFSEQGEGKLSTNKELVIPAKDPTGRVVEGVGANAFKEKGITKLTLPEGVMTQHSEDFWKTDATGIAQRGNFYILSGAFRKNKLTSLELPEGVIYVGGNAFKQNQLSRVIFPKTLMFIGNASFAQNQIQLLSFTESTDFALNIDTQAFAVNQISAVQLPVNTEKVTKWAFMQNTGMEPVTSGTASEKKGGIVYMYKADATGNYIDHIDNKKSNVQKLIVGTIPSKYTSWNEKDFTYDVAGTSITGLSNDGKDKIKINPRLELPKVGLTGEKIVALGDGANNVGIFVYSEGDKNYTPASIVLPDSLTKIGKWTFALNATLTYEAEMKAINLPDGLVEIGQTAFQNSKLESVSIPDSVTTMGIGSFTGSANLKEVKLSRNVEVIPQSAFASAIELKNIAIPEGVKEIGKQAFAGTHVEELSLPSTLVEIEQRAFENHNLVTLEIPSNVKNIGKYAFRVNQEGYTGKLKTLVLHEGLLSIGQEAFVGSAIEEVTLPSTTVLSTIDKAADCIFGNKSKPAEPIVVVRVSDESKVNAYNTSYANNYSHRVIYDELLGSGWNHKDFTYDEGTATITGWSESGQAKRTQLRELVLPDTTPDGKTIVAVGEGAFKIPDNEVVITKFGIYSPNGMRSVKLPNGIQTIGKEAFSQNALTEVDLKSVTEIGYRAFYGNDLVKVQIPDTVTKLGDGAFATNDIKELKLSSGVTIIPKGVFSMNIHLESIEIPDTVTEIGATAFAGARLTSLTIPKSVEKIGENAFHLHHLSSLTIPGNVKEIGESAFEGTYKATTLTKLVIEEGVECIGKFAFKEALLETVYLPNSIKKIGEKPFLNNSGKDGSHVVEIITKNYAHLSFVDDSYSITYAGIWPISAYENSIKLSADAVPYTGTELKPTVSIEGLTEGKDFVVSYKNNIEVGTATVVVTGVNGYNGEISKTFVITSNPFVAENEQLKADKEQLQAEIDRLNKQLNSHKCETKIVEKVVEKDTPVEKEVAAAVEQKEVPKQESKQKQEVKDKSTEELKEKVVSGKAETGNNQLIVGIVIGALVGGCIVYLLCGKKKIA</sequence>
<evidence type="ECO:0000256" key="1">
    <source>
        <dbReference type="SAM" id="Coils"/>
    </source>
</evidence>
<dbReference type="RefSeq" id="WP_074845114.1">
    <property type="nucleotide sequence ID" value="NZ_FOOE01000007.1"/>
</dbReference>
<dbReference type="Proteomes" id="UP000182135">
    <property type="component" value="Unassembled WGS sequence"/>
</dbReference>
<evidence type="ECO:0000256" key="3">
    <source>
        <dbReference type="SAM" id="SignalP"/>
    </source>
</evidence>
<evidence type="ECO:0000256" key="2">
    <source>
        <dbReference type="SAM" id="Phobius"/>
    </source>
</evidence>
<feature type="chain" id="PRO_5010220500" evidence="3">
    <location>
        <begin position="26"/>
        <end position="1686"/>
    </location>
</feature>
<evidence type="ECO:0000313" key="4">
    <source>
        <dbReference type="EMBL" id="SFF70100.1"/>
    </source>
</evidence>
<keyword evidence="5" id="KW-1185">Reference proteome</keyword>
<evidence type="ECO:0000313" key="5">
    <source>
        <dbReference type="Proteomes" id="UP000182135"/>
    </source>
</evidence>
<keyword evidence="2" id="KW-0472">Membrane</keyword>
<dbReference type="PANTHER" id="PTHR45661:SF3">
    <property type="entry name" value="IG-LIKE DOMAIN-CONTAINING PROTEIN"/>
    <property type="match status" value="1"/>
</dbReference>
<dbReference type="eggNOG" id="COG5263">
    <property type="taxonomic scope" value="Bacteria"/>
</dbReference>
<dbReference type="Pfam" id="PF13306">
    <property type="entry name" value="LRR_5"/>
    <property type="match status" value="6"/>
</dbReference>
<dbReference type="PANTHER" id="PTHR45661">
    <property type="entry name" value="SURFACE ANTIGEN"/>
    <property type="match status" value="1"/>
</dbReference>
<proteinExistence type="predicted"/>
<keyword evidence="2" id="KW-1133">Transmembrane helix</keyword>
<protein>
    <submittedName>
        <fullName evidence="4">Leucine rich repeat-containing protein</fullName>
    </submittedName>
</protein>
<dbReference type="InterPro" id="IPR026906">
    <property type="entry name" value="LRR_5"/>
</dbReference>
<dbReference type="InterPro" id="IPR032675">
    <property type="entry name" value="LRR_dom_sf"/>
</dbReference>
<dbReference type="EMBL" id="FOOE01000007">
    <property type="protein sequence ID" value="SFF70100.1"/>
    <property type="molecule type" value="Genomic_DNA"/>
</dbReference>
<name>A0A1I2KV26_9CLOT</name>
<gene>
    <name evidence="4" type="ORF">SAMN04487885_10744</name>
</gene>
<organism evidence="4 5">
    <name type="scientific">Clostridium cadaveris</name>
    <dbReference type="NCBI Taxonomy" id="1529"/>
    <lineage>
        <taxon>Bacteria</taxon>
        <taxon>Bacillati</taxon>
        <taxon>Bacillota</taxon>
        <taxon>Clostridia</taxon>
        <taxon>Eubacteriales</taxon>
        <taxon>Clostridiaceae</taxon>
        <taxon>Clostridium</taxon>
    </lineage>
</organism>
<dbReference type="SUPFAM" id="SSF52058">
    <property type="entry name" value="L domain-like"/>
    <property type="match status" value="3"/>
</dbReference>
<reference evidence="4 5" key="1">
    <citation type="submission" date="2016-10" db="EMBL/GenBank/DDBJ databases">
        <authorList>
            <person name="de Groot N.N."/>
        </authorList>
    </citation>
    <scope>NUCLEOTIDE SEQUENCE [LARGE SCALE GENOMIC DNA]</scope>
    <source>
        <strain evidence="4 5">NLAE-zl-G419</strain>
    </source>
</reference>
<dbReference type="Gene3D" id="3.80.10.10">
    <property type="entry name" value="Ribonuclease Inhibitor"/>
    <property type="match status" value="6"/>
</dbReference>
<keyword evidence="3" id="KW-0732">Signal</keyword>
<feature type="coiled-coil region" evidence="1">
    <location>
        <begin position="1572"/>
        <end position="1599"/>
    </location>
</feature>
<dbReference type="InterPro" id="IPR053139">
    <property type="entry name" value="Surface_bspA-like"/>
</dbReference>
<keyword evidence="2" id="KW-0812">Transmembrane</keyword>
<accession>A0A1I2KV26</accession>
<dbReference type="STRING" id="1529.SAMN04487885_10744"/>